<dbReference type="PANTHER" id="PTHR31096">
    <property type="entry name" value="ACT DOMAIN-CONTAINING PROTEIN ACR4-RELATED"/>
    <property type="match status" value="1"/>
</dbReference>
<sequence>MIKLKVTIDRCEEKDYSVVTVWCKDRSKLIFDIVCTLTDMQYVVFHATITSEGPYATQEYYMRHMDGATLETEAEKEMVIKCLEAAVRRRVSEGLNLELCAKDRVGLLSVSRAFTRERAVGYKSRCHDGWGASIKCIIRERCFWKACRCKYELRKEIGQTMRLNVKKAPTSTKALRASGSGKSSFFFGSLLEKFRA</sequence>
<organism evidence="3 4">
    <name type="scientific">Castilleja foliolosa</name>
    <dbReference type="NCBI Taxonomy" id="1961234"/>
    <lineage>
        <taxon>Eukaryota</taxon>
        <taxon>Viridiplantae</taxon>
        <taxon>Streptophyta</taxon>
        <taxon>Embryophyta</taxon>
        <taxon>Tracheophyta</taxon>
        <taxon>Spermatophyta</taxon>
        <taxon>Magnoliopsida</taxon>
        <taxon>eudicotyledons</taxon>
        <taxon>Gunneridae</taxon>
        <taxon>Pentapetalae</taxon>
        <taxon>asterids</taxon>
        <taxon>lamiids</taxon>
        <taxon>Lamiales</taxon>
        <taxon>Orobanchaceae</taxon>
        <taxon>Pedicularideae</taxon>
        <taxon>Castillejinae</taxon>
        <taxon>Castilleja</taxon>
    </lineage>
</organism>
<evidence type="ECO:0000256" key="1">
    <source>
        <dbReference type="ARBA" id="ARBA00022737"/>
    </source>
</evidence>
<keyword evidence="1 2" id="KW-0677">Repeat</keyword>
<dbReference type="InterPro" id="IPR040217">
    <property type="entry name" value="ACR1-12"/>
</dbReference>
<reference evidence="4" key="1">
    <citation type="journal article" date="2024" name="IScience">
        <title>Strigolactones Initiate the Formation of Haustorium-like Structures in Castilleja.</title>
        <authorList>
            <person name="Buerger M."/>
            <person name="Peterson D."/>
            <person name="Chory J."/>
        </authorList>
    </citation>
    <scope>NUCLEOTIDE SEQUENCE [LARGE SCALE GENOMIC DNA]</scope>
</reference>
<comment type="function">
    <text evidence="2">Binds amino acids.</text>
</comment>
<dbReference type="EMBL" id="JAVIJP010000017">
    <property type="protein sequence ID" value="KAL3641188.1"/>
    <property type="molecule type" value="Genomic_DNA"/>
</dbReference>
<evidence type="ECO:0000313" key="3">
    <source>
        <dbReference type="EMBL" id="KAL3641188.1"/>
    </source>
</evidence>
<accession>A0ABD3DFS7</accession>
<evidence type="ECO:0000313" key="4">
    <source>
        <dbReference type="Proteomes" id="UP001632038"/>
    </source>
</evidence>
<dbReference type="Proteomes" id="UP001632038">
    <property type="component" value="Unassembled WGS sequence"/>
</dbReference>
<evidence type="ECO:0000256" key="2">
    <source>
        <dbReference type="RuleBase" id="RU369043"/>
    </source>
</evidence>
<protein>
    <recommendedName>
        <fullName evidence="2">ACT domain-containing protein ACR</fullName>
    </recommendedName>
    <alternativeName>
        <fullName evidence="2">Protein ACT DOMAIN REPEATS</fullName>
    </alternativeName>
</protein>
<keyword evidence="4" id="KW-1185">Reference proteome</keyword>
<dbReference type="CDD" id="cd04897">
    <property type="entry name" value="ACT_ACR_3"/>
    <property type="match status" value="1"/>
</dbReference>
<comment type="caution">
    <text evidence="3">The sequence shown here is derived from an EMBL/GenBank/DDBJ whole genome shotgun (WGS) entry which is preliminary data.</text>
</comment>
<gene>
    <name evidence="3" type="ORF">CASFOL_016156</name>
</gene>
<name>A0ABD3DFS7_9LAMI</name>
<dbReference type="AlphaFoldDB" id="A0ABD3DFS7"/>
<dbReference type="GO" id="GO:0016597">
    <property type="term" value="F:amino acid binding"/>
    <property type="evidence" value="ECO:0007669"/>
    <property type="project" value="UniProtKB-UniRule"/>
</dbReference>
<dbReference type="PANTHER" id="PTHR31096:SF5">
    <property type="entry name" value="ACT DOMAIN-CONTAINING PROTEIN ACR3"/>
    <property type="match status" value="1"/>
</dbReference>
<proteinExistence type="predicted"/>